<proteinExistence type="predicted"/>
<name>A0ABQ5Q1W6_9BACT</name>
<evidence type="ECO:0000256" key="1">
    <source>
        <dbReference type="SAM" id="SignalP"/>
    </source>
</evidence>
<protein>
    <recommendedName>
        <fullName evidence="2">DUF4440 domain-containing protein</fullName>
    </recommendedName>
</protein>
<dbReference type="Proteomes" id="UP001165044">
    <property type="component" value="Unassembled WGS sequence"/>
</dbReference>
<evidence type="ECO:0000313" key="3">
    <source>
        <dbReference type="EMBL" id="GLH68464.1"/>
    </source>
</evidence>
<feature type="chain" id="PRO_5046108284" description="DUF4440 domain-containing protein" evidence="1">
    <location>
        <begin position="22"/>
        <end position="149"/>
    </location>
</feature>
<sequence>MRKRLLVLALMAALPLRPLSAKPLDNGSLRQQVMDTERAFAQTMARRDHPAFTAFVSEEAIFFSGDKPLHGRQEIASWWKRHFEKPEAPFSWEPESVEVLASGQLALSTGPVRDSKGKVIGTYTSIWRLEGPGKWRIVFDKGSPVCDKP</sequence>
<dbReference type="InterPro" id="IPR027843">
    <property type="entry name" value="DUF4440"/>
</dbReference>
<feature type="domain" description="DUF4440" evidence="2">
    <location>
        <begin position="34"/>
        <end position="137"/>
    </location>
</feature>
<organism evidence="3 4">
    <name type="scientific">Geothrix edaphica</name>
    <dbReference type="NCBI Taxonomy" id="2927976"/>
    <lineage>
        <taxon>Bacteria</taxon>
        <taxon>Pseudomonadati</taxon>
        <taxon>Acidobacteriota</taxon>
        <taxon>Holophagae</taxon>
        <taxon>Holophagales</taxon>
        <taxon>Holophagaceae</taxon>
        <taxon>Geothrix</taxon>
    </lineage>
</organism>
<keyword evidence="1" id="KW-0732">Signal</keyword>
<dbReference type="Gene3D" id="3.10.450.50">
    <property type="match status" value="1"/>
</dbReference>
<dbReference type="Pfam" id="PF14534">
    <property type="entry name" value="DUF4440"/>
    <property type="match status" value="1"/>
</dbReference>
<feature type="signal peptide" evidence="1">
    <location>
        <begin position="1"/>
        <end position="21"/>
    </location>
</feature>
<evidence type="ECO:0000313" key="4">
    <source>
        <dbReference type="Proteomes" id="UP001165044"/>
    </source>
</evidence>
<evidence type="ECO:0000259" key="2">
    <source>
        <dbReference type="Pfam" id="PF14534"/>
    </source>
</evidence>
<comment type="caution">
    <text evidence="3">The sequence shown here is derived from an EMBL/GenBank/DDBJ whole genome shotgun (WGS) entry which is preliminary data.</text>
</comment>
<gene>
    <name evidence="3" type="ORF">GETHED_28280</name>
</gene>
<keyword evidence="4" id="KW-1185">Reference proteome</keyword>
<dbReference type="SUPFAM" id="SSF54427">
    <property type="entry name" value="NTF2-like"/>
    <property type="match status" value="1"/>
</dbReference>
<dbReference type="RefSeq" id="WP_285610392.1">
    <property type="nucleotide sequence ID" value="NZ_BSDC01000005.1"/>
</dbReference>
<reference evidence="3" key="1">
    <citation type="journal article" date="2023" name="Antonie Van Leeuwenhoek">
        <title>Mesoterricola silvestris gen. nov., sp. nov., Mesoterricola sediminis sp. nov., Geothrix oryzae sp. nov., Geothrix edaphica sp. nov., Geothrix rubra sp. nov., and Geothrix limicola sp. nov., six novel members of Acidobacteriota isolated from soils.</title>
        <authorList>
            <person name="Itoh H."/>
            <person name="Sugisawa Y."/>
            <person name="Mise K."/>
            <person name="Xu Z."/>
            <person name="Kuniyasu M."/>
            <person name="Ushijima N."/>
            <person name="Kawano K."/>
            <person name="Kobayashi E."/>
            <person name="Shiratori Y."/>
            <person name="Masuda Y."/>
            <person name="Senoo K."/>
        </authorList>
    </citation>
    <scope>NUCLEOTIDE SEQUENCE</scope>
    <source>
        <strain evidence="3">Red802</strain>
    </source>
</reference>
<accession>A0ABQ5Q1W6</accession>
<dbReference type="EMBL" id="BSDC01000005">
    <property type="protein sequence ID" value="GLH68464.1"/>
    <property type="molecule type" value="Genomic_DNA"/>
</dbReference>
<dbReference type="InterPro" id="IPR032710">
    <property type="entry name" value="NTF2-like_dom_sf"/>
</dbReference>